<dbReference type="EMBL" id="UINC01187497">
    <property type="protein sequence ID" value="SVE00251.1"/>
    <property type="molecule type" value="Genomic_DNA"/>
</dbReference>
<gene>
    <name evidence="1" type="ORF">METZ01_LOCUS453105</name>
</gene>
<dbReference type="AlphaFoldDB" id="A0A382ZXS2"/>
<proteinExistence type="predicted"/>
<evidence type="ECO:0000313" key="1">
    <source>
        <dbReference type="EMBL" id="SVE00251.1"/>
    </source>
</evidence>
<protein>
    <submittedName>
        <fullName evidence="1">Uncharacterized protein</fullName>
    </submittedName>
</protein>
<name>A0A382ZXS2_9ZZZZ</name>
<accession>A0A382ZXS2</accession>
<reference evidence="1" key="1">
    <citation type="submission" date="2018-05" db="EMBL/GenBank/DDBJ databases">
        <authorList>
            <person name="Lanie J.A."/>
            <person name="Ng W.-L."/>
            <person name="Kazmierczak K.M."/>
            <person name="Andrzejewski T.M."/>
            <person name="Davidsen T.M."/>
            <person name="Wayne K.J."/>
            <person name="Tettelin H."/>
            <person name="Glass J.I."/>
            <person name="Rusch D."/>
            <person name="Podicherti R."/>
            <person name="Tsui H.-C.T."/>
            <person name="Winkler M.E."/>
        </authorList>
    </citation>
    <scope>NUCLEOTIDE SEQUENCE</scope>
</reference>
<organism evidence="1">
    <name type="scientific">marine metagenome</name>
    <dbReference type="NCBI Taxonomy" id="408172"/>
    <lineage>
        <taxon>unclassified sequences</taxon>
        <taxon>metagenomes</taxon>
        <taxon>ecological metagenomes</taxon>
    </lineage>
</organism>
<sequence length="47" mass="5561">MGELWSTSPLKLLETSDFEWAVLLACAKVIQDDREEQERARERTPRR</sequence>